<accession>A0A7W7K664</accession>
<dbReference type="AlphaFoldDB" id="A0A7W7K664"/>
<dbReference type="PANTHER" id="PTHR34069">
    <property type="entry name" value="3-OXOACYL-[ACYL-CARRIER-PROTEIN] SYNTHASE 3"/>
    <property type="match status" value="1"/>
</dbReference>
<dbReference type="InterPro" id="IPR013751">
    <property type="entry name" value="ACP_syn_III_N"/>
</dbReference>
<dbReference type="InterPro" id="IPR016039">
    <property type="entry name" value="Thiolase-like"/>
</dbReference>
<dbReference type="GO" id="GO:0006633">
    <property type="term" value="P:fatty acid biosynthetic process"/>
    <property type="evidence" value="ECO:0007669"/>
    <property type="project" value="InterPro"/>
</dbReference>
<evidence type="ECO:0000259" key="3">
    <source>
        <dbReference type="Pfam" id="PF08541"/>
    </source>
</evidence>
<sequence length="333" mass="34526">MNATRGLGFRFAGSGIALPRTAVPSVEIDARLGRDPGWTEANFAIATRYWARGDETSSSLGAAAASAALAAANWDAGDLDVVISACGVMEQPIPGNAPLIQRRLGIGASGIAAFDVNATCLSFLVAFDTLLMGMAVGKWRRGLIVSVDLASAALDFGSPESSVIFGDGAAAVAIEADGPSRLLACRLATFGDGSELCRLESGGTRMRPTEDLDAFLAVSKFRMDGPALFAATAKRFPRFLRDLLAEGGVAAEGLDTIVPHQASAAAIEHLKRSVPDGHARTVDIFRDHGNQIAAGMPHALHVARERGRLAPGSHSLLIGTSAGVSLGGAVIRW</sequence>
<keyword evidence="1 5" id="KW-0808">Transferase</keyword>
<evidence type="ECO:0000259" key="4">
    <source>
        <dbReference type="Pfam" id="PF08545"/>
    </source>
</evidence>
<gene>
    <name evidence="5" type="ORF">HNP52_004363</name>
</gene>
<dbReference type="SUPFAM" id="SSF53901">
    <property type="entry name" value="Thiolase-like"/>
    <property type="match status" value="1"/>
</dbReference>
<dbReference type="GO" id="GO:0004315">
    <property type="term" value="F:3-oxoacyl-[acyl-carrier-protein] synthase activity"/>
    <property type="evidence" value="ECO:0007669"/>
    <property type="project" value="InterPro"/>
</dbReference>
<dbReference type="EC" id="2.3.1.180" evidence="5"/>
<dbReference type="GO" id="GO:0044550">
    <property type="term" value="P:secondary metabolite biosynthetic process"/>
    <property type="evidence" value="ECO:0007669"/>
    <property type="project" value="TreeGrafter"/>
</dbReference>
<evidence type="ECO:0000256" key="2">
    <source>
        <dbReference type="ARBA" id="ARBA00023315"/>
    </source>
</evidence>
<reference evidence="5 6" key="1">
    <citation type="submission" date="2020-08" db="EMBL/GenBank/DDBJ databases">
        <title>Functional genomics of gut bacteria from endangered species of beetles.</title>
        <authorList>
            <person name="Carlos-Shanley C."/>
        </authorList>
    </citation>
    <scope>NUCLEOTIDE SEQUENCE [LARGE SCALE GENOMIC DNA]</scope>
    <source>
        <strain evidence="5 6">S00224</strain>
    </source>
</reference>
<keyword evidence="6" id="KW-1185">Reference proteome</keyword>
<dbReference type="PANTHER" id="PTHR34069:SF2">
    <property type="entry name" value="BETA-KETOACYL-[ACYL-CARRIER-PROTEIN] SYNTHASE III"/>
    <property type="match status" value="1"/>
</dbReference>
<dbReference type="CDD" id="cd00830">
    <property type="entry name" value="KAS_III"/>
    <property type="match status" value="1"/>
</dbReference>
<dbReference type="GO" id="GO:0033818">
    <property type="term" value="F:beta-ketoacyl-acyl-carrier-protein synthase III activity"/>
    <property type="evidence" value="ECO:0007669"/>
    <property type="project" value="UniProtKB-EC"/>
</dbReference>
<dbReference type="RefSeq" id="WP_184170639.1">
    <property type="nucleotide sequence ID" value="NZ_JACHLN010000004.1"/>
</dbReference>
<keyword evidence="2 5" id="KW-0012">Acyltransferase</keyword>
<comment type="caution">
    <text evidence="5">The sequence shown here is derived from an EMBL/GenBank/DDBJ whole genome shotgun (WGS) entry which is preliminary data.</text>
</comment>
<evidence type="ECO:0000313" key="6">
    <source>
        <dbReference type="Proteomes" id="UP000575241"/>
    </source>
</evidence>
<dbReference type="Gene3D" id="3.40.47.10">
    <property type="match status" value="1"/>
</dbReference>
<dbReference type="Proteomes" id="UP000575241">
    <property type="component" value="Unassembled WGS sequence"/>
</dbReference>
<organism evidence="5 6">
    <name type="scientific">Sphingomonas kyeonggiensis</name>
    <dbReference type="NCBI Taxonomy" id="1268553"/>
    <lineage>
        <taxon>Bacteria</taxon>
        <taxon>Pseudomonadati</taxon>
        <taxon>Pseudomonadota</taxon>
        <taxon>Alphaproteobacteria</taxon>
        <taxon>Sphingomonadales</taxon>
        <taxon>Sphingomonadaceae</taxon>
        <taxon>Sphingomonas</taxon>
    </lineage>
</organism>
<feature type="domain" description="Beta-ketoacyl-[acyl-carrier-protein] synthase III N-terminal" evidence="4">
    <location>
        <begin position="114"/>
        <end position="189"/>
    </location>
</feature>
<dbReference type="EMBL" id="JACHLN010000004">
    <property type="protein sequence ID" value="MBB4841266.1"/>
    <property type="molecule type" value="Genomic_DNA"/>
</dbReference>
<dbReference type="Pfam" id="PF08545">
    <property type="entry name" value="ACP_syn_III"/>
    <property type="match status" value="1"/>
</dbReference>
<name>A0A7W7K664_9SPHN</name>
<proteinExistence type="predicted"/>
<dbReference type="InterPro" id="IPR013747">
    <property type="entry name" value="ACP_syn_III_C"/>
</dbReference>
<evidence type="ECO:0000313" key="5">
    <source>
        <dbReference type="EMBL" id="MBB4841266.1"/>
    </source>
</evidence>
<protein>
    <submittedName>
        <fullName evidence="5">3-oxoacyl-[acyl-carrier-protein] synthase-3</fullName>
        <ecNumber evidence="5">2.3.1.180</ecNumber>
    </submittedName>
</protein>
<feature type="domain" description="Beta-ketoacyl-[acyl-carrier-protein] synthase III C-terminal" evidence="3">
    <location>
        <begin position="244"/>
        <end position="333"/>
    </location>
</feature>
<dbReference type="Pfam" id="PF08541">
    <property type="entry name" value="ACP_syn_III_C"/>
    <property type="match status" value="1"/>
</dbReference>
<evidence type="ECO:0000256" key="1">
    <source>
        <dbReference type="ARBA" id="ARBA00022679"/>
    </source>
</evidence>